<feature type="domain" description="Reverse transcriptase" evidence="1">
    <location>
        <begin position="141"/>
        <end position="204"/>
    </location>
</feature>
<organism evidence="2 3">
    <name type="scientific">Vigna mungo</name>
    <name type="common">Black gram</name>
    <name type="synonym">Phaseolus mungo</name>
    <dbReference type="NCBI Taxonomy" id="3915"/>
    <lineage>
        <taxon>Eukaryota</taxon>
        <taxon>Viridiplantae</taxon>
        <taxon>Streptophyta</taxon>
        <taxon>Embryophyta</taxon>
        <taxon>Tracheophyta</taxon>
        <taxon>Spermatophyta</taxon>
        <taxon>Magnoliopsida</taxon>
        <taxon>eudicotyledons</taxon>
        <taxon>Gunneridae</taxon>
        <taxon>Pentapetalae</taxon>
        <taxon>rosids</taxon>
        <taxon>fabids</taxon>
        <taxon>Fabales</taxon>
        <taxon>Fabaceae</taxon>
        <taxon>Papilionoideae</taxon>
        <taxon>50 kb inversion clade</taxon>
        <taxon>NPAAA clade</taxon>
        <taxon>indigoferoid/millettioid clade</taxon>
        <taxon>Phaseoleae</taxon>
        <taxon>Vigna</taxon>
    </lineage>
</organism>
<keyword evidence="3" id="KW-1185">Reference proteome</keyword>
<protein>
    <recommendedName>
        <fullName evidence="1">Reverse transcriptase domain-containing protein</fullName>
    </recommendedName>
</protein>
<reference evidence="2 3" key="1">
    <citation type="journal article" date="2023" name="Life. Sci Alliance">
        <title>Evolutionary insights into 3D genome organization and epigenetic landscape of Vigna mungo.</title>
        <authorList>
            <person name="Junaid A."/>
            <person name="Singh B."/>
            <person name="Bhatia S."/>
        </authorList>
    </citation>
    <scope>NUCLEOTIDE SEQUENCE [LARGE SCALE GENOMIC DNA]</scope>
    <source>
        <strain evidence="2">Urdbean</strain>
    </source>
</reference>
<dbReference type="PANTHER" id="PTHR24559:SF434">
    <property type="entry name" value="RNA-DIRECTED DNA POLYMERASE HOMOLOG"/>
    <property type="match status" value="1"/>
</dbReference>
<dbReference type="SUPFAM" id="SSF56672">
    <property type="entry name" value="DNA/RNA polymerases"/>
    <property type="match status" value="1"/>
</dbReference>
<evidence type="ECO:0000313" key="3">
    <source>
        <dbReference type="Proteomes" id="UP001374535"/>
    </source>
</evidence>
<dbReference type="InterPro" id="IPR043502">
    <property type="entry name" value="DNA/RNA_pol_sf"/>
</dbReference>
<dbReference type="CDD" id="cd01647">
    <property type="entry name" value="RT_LTR"/>
    <property type="match status" value="1"/>
</dbReference>
<proteinExistence type="predicted"/>
<dbReference type="InterPro" id="IPR000477">
    <property type="entry name" value="RT_dom"/>
</dbReference>
<accession>A0AAQ3PAV3</accession>
<gene>
    <name evidence="2" type="ORF">V8G54_002910</name>
</gene>
<dbReference type="Proteomes" id="UP001374535">
    <property type="component" value="Chromosome 1"/>
</dbReference>
<sequence length="216" mass="24541">MKFVFNHSIIELREDSGPQPTSISLHQLRRVARSDPTAQLFSIEVRPASTHCSLPVHSDTKVQQLITSFSSLFSKPKSLPSSRGTDHVIPLFPNFHPVNVRPYKYPHSQKLEIEKQVSKMFAFGWIQSSSSPFSSPVLLLKKKDGSWRMCVDYRTLNAITIKDRFPFPTVDELDELGSARCFSKLDLTSGFHQIRLQPLMSTKQLSEHTMVITSIL</sequence>
<name>A0AAQ3PAV3_VIGMU</name>
<dbReference type="InterPro" id="IPR043128">
    <property type="entry name" value="Rev_trsase/Diguanyl_cyclase"/>
</dbReference>
<dbReference type="EMBL" id="CP144700">
    <property type="protein sequence ID" value="WVZ24366.1"/>
    <property type="molecule type" value="Genomic_DNA"/>
</dbReference>
<evidence type="ECO:0000259" key="1">
    <source>
        <dbReference type="Pfam" id="PF00078"/>
    </source>
</evidence>
<dbReference type="InterPro" id="IPR053134">
    <property type="entry name" value="RNA-dir_DNA_polymerase"/>
</dbReference>
<dbReference type="PANTHER" id="PTHR24559">
    <property type="entry name" value="TRANSPOSON TY3-I GAG-POL POLYPROTEIN"/>
    <property type="match status" value="1"/>
</dbReference>
<dbReference type="Gene3D" id="3.10.10.10">
    <property type="entry name" value="HIV Type 1 Reverse Transcriptase, subunit A, domain 1"/>
    <property type="match status" value="1"/>
</dbReference>
<evidence type="ECO:0000313" key="2">
    <source>
        <dbReference type="EMBL" id="WVZ24366.1"/>
    </source>
</evidence>
<dbReference type="Pfam" id="PF00078">
    <property type="entry name" value="RVT_1"/>
    <property type="match status" value="1"/>
</dbReference>
<dbReference type="AlphaFoldDB" id="A0AAQ3PAV3"/>
<dbReference type="Gene3D" id="3.30.70.270">
    <property type="match status" value="1"/>
</dbReference>